<keyword evidence="2" id="KW-1185">Reference proteome</keyword>
<dbReference type="GO" id="GO:0003677">
    <property type="term" value="F:DNA binding"/>
    <property type="evidence" value="ECO:0007669"/>
    <property type="project" value="InterPro"/>
</dbReference>
<name>A0A1Q9DMW1_SYMMI</name>
<protein>
    <submittedName>
        <fullName evidence="1">Uncharacterized protein</fullName>
    </submittedName>
</protein>
<comment type="caution">
    <text evidence="1">The sequence shown here is derived from an EMBL/GenBank/DDBJ whole genome shotgun (WGS) entry which is preliminary data.</text>
</comment>
<accession>A0A1Q9DMW1</accession>
<dbReference type="EMBL" id="LSRX01000464">
    <property type="protein sequence ID" value="OLP96517.1"/>
    <property type="molecule type" value="Genomic_DNA"/>
</dbReference>
<dbReference type="SUPFAM" id="SSF56349">
    <property type="entry name" value="DNA breaking-rejoining enzymes"/>
    <property type="match status" value="1"/>
</dbReference>
<evidence type="ECO:0000313" key="2">
    <source>
        <dbReference type="Proteomes" id="UP000186817"/>
    </source>
</evidence>
<evidence type="ECO:0000313" key="1">
    <source>
        <dbReference type="EMBL" id="OLP96517.1"/>
    </source>
</evidence>
<gene>
    <name evidence="1" type="ORF">AK812_SmicGene21243</name>
</gene>
<reference evidence="1 2" key="1">
    <citation type="submission" date="2016-02" db="EMBL/GenBank/DDBJ databases">
        <title>Genome analysis of coral dinoflagellate symbionts highlights evolutionary adaptations to a symbiotic lifestyle.</title>
        <authorList>
            <person name="Aranda M."/>
            <person name="Li Y."/>
            <person name="Liew Y.J."/>
            <person name="Baumgarten S."/>
            <person name="Simakov O."/>
            <person name="Wilson M."/>
            <person name="Piel J."/>
            <person name="Ashoor H."/>
            <person name="Bougouffa S."/>
            <person name="Bajic V.B."/>
            <person name="Ryu T."/>
            <person name="Ravasi T."/>
            <person name="Bayer T."/>
            <person name="Micklem G."/>
            <person name="Kim H."/>
            <person name="Bhak J."/>
            <person name="Lajeunesse T.C."/>
            <person name="Voolstra C.R."/>
        </authorList>
    </citation>
    <scope>NUCLEOTIDE SEQUENCE [LARGE SCALE GENOMIC DNA]</scope>
    <source>
        <strain evidence="1 2">CCMP2467</strain>
    </source>
</reference>
<dbReference type="InterPro" id="IPR011010">
    <property type="entry name" value="DNA_brk_join_enz"/>
</dbReference>
<dbReference type="AlphaFoldDB" id="A0A1Q9DMW1"/>
<dbReference type="Proteomes" id="UP000186817">
    <property type="component" value="Unassembled WGS sequence"/>
</dbReference>
<dbReference type="OMA" id="WAREVHQ"/>
<sequence length="795" mass="88263">MLTFELRAFIRPKIHDRSRVSLSEALTYPGYLDLYSGSRGVAHALSRLGAPWVLTFDWGHSVEENLLDYKLQRLILSLLERKAFVGVGGGPVCSSFSRAIRPAVRSKAHPAGLPSFRQSMESRVAEGNAHSAFIAEVVTVALRLDLPFWVENPRTSYMWDMPEWKSLIDAAPTDPFAVIDYCQLGAPWRKRTRFFVSGCLAGQRLLCQGGHLHQRLSGYSQLHRKSWTKVAEHYPPAVNRLLALHLMSPVLRPGMRRRLDLALCARCSGARIGEAGNPGPAGPVDRVRSLEEVELVTPATARLQARVLGDFEDWLARELTPPARRTLCSCAMAFCTLVRCYGNWLYQHGEPMYKFRHLMAWLQKNRFDLKGHLGMGWDLLTRWERLQPVVHRVPVPFSVFRALMILALQKGWRRWSCVCGLAFYGVARAGEPLRGTRGDLLLPSDTLCELALGAFMAVRSPKTAFRGKGRLQHIAVKDSAFVSFLEKTLGEDDPQTPIYAGSAASFRRRWDVLLQDLDIDKSARLTPGGLRGGGAVFEYQRGLGLQELLCRMRIRHLSTLESYLHEAAAVSVVPGLTPRGRSRVAAASALYPFALEDLRCPIGVPAVSLEFMLEAGYRPVSSSEDSCCLDGQKLCVVACCMMSFLSIGTAAMLHLAPHHVAAGASYVGLDQNAVHGMHQHVKHWAQNSGLDVHLQRAGQWVAGVGHDMHRVGADFADHAGLDQHMQRAGDWAREVHQQLLGQDQILSPYECSTTADIPKWSRAHKEWCCEHQDTACAEASTTASTSPSPQHYVPP</sequence>
<proteinExistence type="predicted"/>
<organism evidence="1 2">
    <name type="scientific">Symbiodinium microadriaticum</name>
    <name type="common">Dinoflagellate</name>
    <name type="synonym">Zooxanthella microadriatica</name>
    <dbReference type="NCBI Taxonomy" id="2951"/>
    <lineage>
        <taxon>Eukaryota</taxon>
        <taxon>Sar</taxon>
        <taxon>Alveolata</taxon>
        <taxon>Dinophyceae</taxon>
        <taxon>Suessiales</taxon>
        <taxon>Symbiodiniaceae</taxon>
        <taxon>Symbiodinium</taxon>
    </lineage>
</organism>
<dbReference type="OrthoDB" id="484172at2759"/>